<sequence>MKKIDKNSPIPKYYQLREILREMIENEELKPGEIISGEMELCKFHGISRMTVRKAIQDLVNEGMLYREQGKGTFVSYPKQKKNISQLLSFTEEMKSKGYNVTNRLLYFNKEIPEKKISKIFHMKKGEMIYVIKRIRFAGKEPIALEISYLPEKNFPNLSREESEKNSLYYLFENKYGIKLKYGTQTVEPVILTPYEADLFNVNENMLGLLFKRTTYSDDDTIVEYTKSIYRCDIYKYEAILKRKL</sequence>
<dbReference type="OrthoDB" id="9815017at2"/>
<keyword evidence="6" id="KW-1185">Reference proteome</keyword>
<organism evidence="5 6">
    <name type="scientific">Acidilutibacter cellobiosedens</name>
    <dbReference type="NCBI Taxonomy" id="2507161"/>
    <lineage>
        <taxon>Bacteria</taxon>
        <taxon>Bacillati</taxon>
        <taxon>Bacillota</taxon>
        <taxon>Tissierellia</taxon>
        <taxon>Tissierellales</taxon>
        <taxon>Acidilutibacteraceae</taxon>
        <taxon>Acidilutibacter</taxon>
    </lineage>
</organism>
<dbReference type="InterPro" id="IPR050679">
    <property type="entry name" value="Bact_HTH_transcr_reg"/>
</dbReference>
<keyword evidence="2" id="KW-0238">DNA-binding</keyword>
<feature type="domain" description="HTH gntR-type" evidence="4">
    <location>
        <begin position="10"/>
        <end position="78"/>
    </location>
</feature>
<dbReference type="InterPro" id="IPR036390">
    <property type="entry name" value="WH_DNA-bd_sf"/>
</dbReference>
<dbReference type="SUPFAM" id="SSF64288">
    <property type="entry name" value="Chorismate lyase-like"/>
    <property type="match status" value="1"/>
</dbReference>
<dbReference type="InterPro" id="IPR011663">
    <property type="entry name" value="UTRA"/>
</dbReference>
<dbReference type="GO" id="GO:0003677">
    <property type="term" value="F:DNA binding"/>
    <property type="evidence" value="ECO:0007669"/>
    <property type="project" value="UniProtKB-KW"/>
</dbReference>
<dbReference type="CDD" id="cd07377">
    <property type="entry name" value="WHTH_GntR"/>
    <property type="match status" value="1"/>
</dbReference>
<keyword evidence="1" id="KW-0805">Transcription regulation</keyword>
<dbReference type="Pfam" id="PF07702">
    <property type="entry name" value="UTRA"/>
    <property type="match status" value="1"/>
</dbReference>
<evidence type="ECO:0000313" key="6">
    <source>
        <dbReference type="Proteomes" id="UP000287969"/>
    </source>
</evidence>
<dbReference type="Proteomes" id="UP000287969">
    <property type="component" value="Chromosome"/>
</dbReference>
<dbReference type="PANTHER" id="PTHR44846:SF1">
    <property type="entry name" value="MANNOSYL-D-GLYCERATE TRANSPORT_METABOLISM SYSTEM REPRESSOR MNGR-RELATED"/>
    <property type="match status" value="1"/>
</dbReference>
<dbReference type="Gene3D" id="3.40.1410.10">
    <property type="entry name" value="Chorismate lyase-like"/>
    <property type="match status" value="1"/>
</dbReference>
<proteinExistence type="predicted"/>
<evidence type="ECO:0000256" key="1">
    <source>
        <dbReference type="ARBA" id="ARBA00023015"/>
    </source>
</evidence>
<dbReference type="SMART" id="SM00345">
    <property type="entry name" value="HTH_GNTR"/>
    <property type="match status" value="1"/>
</dbReference>
<evidence type="ECO:0000256" key="3">
    <source>
        <dbReference type="ARBA" id="ARBA00023163"/>
    </source>
</evidence>
<dbReference type="InterPro" id="IPR000524">
    <property type="entry name" value="Tscrpt_reg_HTH_GntR"/>
</dbReference>
<evidence type="ECO:0000313" key="5">
    <source>
        <dbReference type="EMBL" id="QAT62810.1"/>
    </source>
</evidence>
<dbReference type="Gene3D" id="1.10.10.10">
    <property type="entry name" value="Winged helix-like DNA-binding domain superfamily/Winged helix DNA-binding domain"/>
    <property type="match status" value="1"/>
</dbReference>
<dbReference type="SMART" id="SM00866">
    <property type="entry name" value="UTRA"/>
    <property type="match status" value="1"/>
</dbReference>
<gene>
    <name evidence="5" type="ORF">EQM13_15160</name>
</gene>
<dbReference type="GO" id="GO:0003700">
    <property type="term" value="F:DNA-binding transcription factor activity"/>
    <property type="evidence" value="ECO:0007669"/>
    <property type="project" value="InterPro"/>
</dbReference>
<dbReference type="KEGG" id="spoa:EQM13_15160"/>
<evidence type="ECO:0000256" key="2">
    <source>
        <dbReference type="ARBA" id="ARBA00023125"/>
    </source>
</evidence>
<dbReference type="SUPFAM" id="SSF46785">
    <property type="entry name" value="Winged helix' DNA-binding domain"/>
    <property type="match status" value="1"/>
</dbReference>
<dbReference type="PANTHER" id="PTHR44846">
    <property type="entry name" value="MANNOSYL-D-GLYCERATE TRANSPORT/METABOLISM SYSTEM REPRESSOR MNGR-RELATED"/>
    <property type="match status" value="1"/>
</dbReference>
<name>A0A410QFM4_9FIRM</name>
<dbReference type="RefSeq" id="WP_071140723.1">
    <property type="nucleotide sequence ID" value="NZ_CP035282.1"/>
</dbReference>
<protein>
    <submittedName>
        <fullName evidence="5">GntR family transcriptional regulator</fullName>
    </submittedName>
</protein>
<dbReference type="InterPro" id="IPR028978">
    <property type="entry name" value="Chorismate_lyase_/UTRA_dom_sf"/>
</dbReference>
<dbReference type="AlphaFoldDB" id="A0A410QFM4"/>
<dbReference type="FunFam" id="1.10.10.10:FF:000079">
    <property type="entry name" value="GntR family transcriptional regulator"/>
    <property type="match status" value="1"/>
</dbReference>
<keyword evidence="3" id="KW-0804">Transcription</keyword>
<accession>A0A410QFM4</accession>
<dbReference type="GO" id="GO:0045892">
    <property type="term" value="P:negative regulation of DNA-templated transcription"/>
    <property type="evidence" value="ECO:0007669"/>
    <property type="project" value="TreeGrafter"/>
</dbReference>
<dbReference type="PROSITE" id="PS50949">
    <property type="entry name" value="HTH_GNTR"/>
    <property type="match status" value="1"/>
</dbReference>
<dbReference type="Pfam" id="PF00392">
    <property type="entry name" value="GntR"/>
    <property type="match status" value="1"/>
</dbReference>
<reference evidence="6" key="1">
    <citation type="submission" date="2019-01" db="EMBL/GenBank/DDBJ databases">
        <title>Draft genomes of a novel of Sporanaerobacter strains.</title>
        <authorList>
            <person name="Ma S."/>
        </authorList>
    </citation>
    <scope>NUCLEOTIDE SEQUENCE [LARGE SCALE GENOMIC DNA]</scope>
    <source>
        <strain evidence="6">NJN-17</strain>
    </source>
</reference>
<evidence type="ECO:0000259" key="4">
    <source>
        <dbReference type="PROSITE" id="PS50949"/>
    </source>
</evidence>
<dbReference type="InterPro" id="IPR036388">
    <property type="entry name" value="WH-like_DNA-bd_sf"/>
</dbReference>
<dbReference type="EMBL" id="CP035282">
    <property type="protein sequence ID" value="QAT62810.1"/>
    <property type="molecule type" value="Genomic_DNA"/>
</dbReference>
<dbReference type="PRINTS" id="PR00035">
    <property type="entry name" value="HTHGNTR"/>
</dbReference>